<dbReference type="GO" id="GO:0016746">
    <property type="term" value="F:acyltransferase activity"/>
    <property type="evidence" value="ECO:0007669"/>
    <property type="project" value="UniProtKB-KW"/>
</dbReference>
<dbReference type="AlphaFoldDB" id="A0AA45C6L5"/>
<dbReference type="InterPro" id="IPR004167">
    <property type="entry name" value="PSBD"/>
</dbReference>
<accession>A0AA45C6L5</accession>
<dbReference type="Pfam" id="PF00198">
    <property type="entry name" value="2-oxoacid_dh"/>
    <property type="match status" value="1"/>
</dbReference>
<proteinExistence type="inferred from homology"/>
<organism evidence="8 9">
    <name type="scientific">Oceanotoga teriensis</name>
    <dbReference type="NCBI Taxonomy" id="515440"/>
    <lineage>
        <taxon>Bacteria</taxon>
        <taxon>Thermotogati</taxon>
        <taxon>Thermotogota</taxon>
        <taxon>Thermotogae</taxon>
        <taxon>Petrotogales</taxon>
        <taxon>Petrotogaceae</taxon>
        <taxon>Oceanotoga</taxon>
    </lineage>
</organism>
<protein>
    <recommendedName>
        <fullName evidence="4">Dihydrolipoamide acetyltransferase component of pyruvate dehydrogenase complex</fullName>
        <ecNumber evidence="4">2.3.1.-</ecNumber>
    </recommendedName>
</protein>
<evidence type="ECO:0000259" key="7">
    <source>
        <dbReference type="PROSITE" id="PS51826"/>
    </source>
</evidence>
<dbReference type="Gene3D" id="2.40.50.100">
    <property type="match status" value="1"/>
</dbReference>
<keyword evidence="5" id="KW-0175">Coiled coil</keyword>
<keyword evidence="3 4" id="KW-0450">Lipoyl</keyword>
<feature type="domain" description="Peripheral subunit-binding (PSBD)" evidence="7">
    <location>
        <begin position="130"/>
        <end position="167"/>
    </location>
</feature>
<dbReference type="InterPro" id="IPR000089">
    <property type="entry name" value="Biotin_lipoyl"/>
</dbReference>
<dbReference type="Pfam" id="PF02817">
    <property type="entry name" value="E3_binding"/>
    <property type="match status" value="1"/>
</dbReference>
<keyword evidence="4" id="KW-0808">Transferase</keyword>
<gene>
    <name evidence="8" type="ORF">C7380_10942</name>
</gene>
<dbReference type="InterPro" id="IPR023213">
    <property type="entry name" value="CAT-like_dom_sf"/>
</dbReference>
<comment type="caution">
    <text evidence="8">The sequence shown here is derived from an EMBL/GenBank/DDBJ whole genome shotgun (WGS) entry which is preliminary data.</text>
</comment>
<dbReference type="CDD" id="cd06849">
    <property type="entry name" value="lipoyl_domain"/>
    <property type="match status" value="1"/>
</dbReference>
<dbReference type="Proteomes" id="UP000245921">
    <property type="component" value="Unassembled WGS sequence"/>
</dbReference>
<dbReference type="EMBL" id="QGGI01000009">
    <property type="protein sequence ID" value="PWJ92159.1"/>
    <property type="molecule type" value="Genomic_DNA"/>
</dbReference>
<dbReference type="RefSeq" id="WP_109604884.1">
    <property type="nucleotide sequence ID" value="NZ_QGGI01000009.1"/>
</dbReference>
<feature type="coiled-coil region" evidence="5">
    <location>
        <begin position="73"/>
        <end position="107"/>
    </location>
</feature>
<dbReference type="Pfam" id="PF00364">
    <property type="entry name" value="Biotin_lipoyl"/>
    <property type="match status" value="1"/>
</dbReference>
<keyword evidence="9" id="KW-1185">Reference proteome</keyword>
<dbReference type="SUPFAM" id="SSF47005">
    <property type="entry name" value="Peripheral subunit-binding domain of 2-oxo acid dehydrogenase complex"/>
    <property type="match status" value="1"/>
</dbReference>
<keyword evidence="4" id="KW-0012">Acyltransferase</keyword>
<evidence type="ECO:0000256" key="5">
    <source>
        <dbReference type="SAM" id="Coils"/>
    </source>
</evidence>
<dbReference type="Gene3D" id="4.10.320.10">
    <property type="entry name" value="E3-binding domain"/>
    <property type="match status" value="1"/>
</dbReference>
<dbReference type="PANTHER" id="PTHR23151">
    <property type="entry name" value="DIHYDROLIPOAMIDE ACETYL/SUCCINYL-TRANSFERASE-RELATED"/>
    <property type="match status" value="1"/>
</dbReference>
<evidence type="ECO:0000256" key="2">
    <source>
        <dbReference type="ARBA" id="ARBA00007317"/>
    </source>
</evidence>
<name>A0AA45C6L5_9BACT</name>
<dbReference type="FunFam" id="2.40.50.100:FF:000010">
    <property type="entry name" value="Acetyltransferase component of pyruvate dehydrogenase complex"/>
    <property type="match status" value="1"/>
</dbReference>
<comment type="cofactor">
    <cofactor evidence="1 4">
        <name>(R)-lipoate</name>
        <dbReference type="ChEBI" id="CHEBI:83088"/>
    </cofactor>
</comment>
<evidence type="ECO:0000259" key="6">
    <source>
        <dbReference type="PROSITE" id="PS50968"/>
    </source>
</evidence>
<evidence type="ECO:0000313" key="9">
    <source>
        <dbReference type="Proteomes" id="UP000245921"/>
    </source>
</evidence>
<dbReference type="PROSITE" id="PS51826">
    <property type="entry name" value="PSBD"/>
    <property type="match status" value="1"/>
</dbReference>
<dbReference type="EC" id="2.3.1.-" evidence="4"/>
<dbReference type="Gene3D" id="3.30.559.10">
    <property type="entry name" value="Chloramphenicol acetyltransferase-like domain"/>
    <property type="match status" value="1"/>
</dbReference>
<evidence type="ECO:0000313" key="8">
    <source>
        <dbReference type="EMBL" id="PWJ92159.1"/>
    </source>
</evidence>
<feature type="domain" description="Lipoyl-binding" evidence="6">
    <location>
        <begin position="2"/>
        <end position="77"/>
    </location>
</feature>
<dbReference type="PANTHER" id="PTHR23151:SF90">
    <property type="entry name" value="DIHYDROLIPOYLLYSINE-RESIDUE ACETYLTRANSFERASE COMPONENT OF PYRUVATE DEHYDROGENASE COMPLEX, MITOCHONDRIAL-RELATED"/>
    <property type="match status" value="1"/>
</dbReference>
<reference evidence="8 9" key="1">
    <citation type="submission" date="2018-05" db="EMBL/GenBank/DDBJ databases">
        <title>Genomic Encyclopedia of Type Strains, Phase IV (KMG-IV): sequencing the most valuable type-strain genomes for metagenomic binning, comparative biology and taxonomic classification.</title>
        <authorList>
            <person name="Goeker M."/>
        </authorList>
    </citation>
    <scope>NUCLEOTIDE SEQUENCE [LARGE SCALE GENOMIC DNA]</scope>
    <source>
        <strain evidence="8 9">DSM 24906</strain>
    </source>
</reference>
<evidence type="ECO:0000256" key="4">
    <source>
        <dbReference type="RuleBase" id="RU003423"/>
    </source>
</evidence>
<dbReference type="InterPro" id="IPR045257">
    <property type="entry name" value="E2/Pdx1"/>
</dbReference>
<evidence type="ECO:0000256" key="3">
    <source>
        <dbReference type="ARBA" id="ARBA00022823"/>
    </source>
</evidence>
<comment type="similarity">
    <text evidence="2 4">Belongs to the 2-oxoacid dehydrogenase family.</text>
</comment>
<dbReference type="GO" id="GO:0045254">
    <property type="term" value="C:pyruvate dehydrogenase complex"/>
    <property type="evidence" value="ECO:0007669"/>
    <property type="project" value="InterPro"/>
</dbReference>
<dbReference type="PROSITE" id="PS50968">
    <property type="entry name" value="BIOTINYL_LIPOYL"/>
    <property type="match status" value="1"/>
</dbReference>
<evidence type="ECO:0000256" key="1">
    <source>
        <dbReference type="ARBA" id="ARBA00001938"/>
    </source>
</evidence>
<dbReference type="SUPFAM" id="SSF52777">
    <property type="entry name" value="CoA-dependent acyltransferases"/>
    <property type="match status" value="1"/>
</dbReference>
<dbReference type="InterPro" id="IPR001078">
    <property type="entry name" value="2-oxoacid_DH_actylTfrase"/>
</dbReference>
<keyword evidence="8" id="KW-0670">Pyruvate</keyword>
<sequence length="402" mass="45373">MAEKIFMIALSPTMKKGKITKWRVNQGDTIKEGQIICDVETDKTTMEYESMNEGTILKIIVNSGERASVGQTIAIVGEENENIQEILDELKDEIKENNKSEKTKTEKIIEEKDTNNINTKQNNEDGSHIKISPLAKKIAKLNNIDIKKIKGSGPNGRIIKKDIEEFKDKKTSFFKNDGEDKIIEISDKRRIIAERLSESKFTSPHYYLKVSVNMENILNTRKEMNKKGEKVSLNSYLIKIASQAILKHKIINSSWNDENIIEYSNIDIGIAVAQKDGLITPIIRQTQFKGIKDIDTELKQLIEKAKDGSLEPEEYTNSTFTISNLGSFGIEEFTAIINPPGSAILAIGSINEKPIVENGEIKIKPIMKMTLSCDHRLIDGASGAEFLKYLKDIIENPFKMLY</sequence>
<dbReference type="GO" id="GO:0006086">
    <property type="term" value="P:pyruvate decarboxylation to acetyl-CoA"/>
    <property type="evidence" value="ECO:0007669"/>
    <property type="project" value="InterPro"/>
</dbReference>
<dbReference type="InterPro" id="IPR036625">
    <property type="entry name" value="E3-bd_dom_sf"/>
</dbReference>
<dbReference type="SUPFAM" id="SSF51230">
    <property type="entry name" value="Single hybrid motif"/>
    <property type="match status" value="1"/>
</dbReference>
<dbReference type="InterPro" id="IPR011053">
    <property type="entry name" value="Single_hybrid_motif"/>
</dbReference>